<accession>A0A543JHA6</accession>
<organism evidence="1 2">
    <name type="scientific">Saccharothrix saharensis</name>
    <dbReference type="NCBI Taxonomy" id="571190"/>
    <lineage>
        <taxon>Bacteria</taxon>
        <taxon>Bacillati</taxon>
        <taxon>Actinomycetota</taxon>
        <taxon>Actinomycetes</taxon>
        <taxon>Pseudonocardiales</taxon>
        <taxon>Pseudonocardiaceae</taxon>
        <taxon>Saccharothrix</taxon>
    </lineage>
</organism>
<protein>
    <submittedName>
        <fullName evidence="1">Putative ATPase</fullName>
    </submittedName>
</protein>
<evidence type="ECO:0000313" key="1">
    <source>
        <dbReference type="EMBL" id="TQM82227.1"/>
    </source>
</evidence>
<dbReference type="PANTHER" id="PTHR47691:SF3">
    <property type="entry name" value="HTH-TYPE TRANSCRIPTIONAL REGULATOR RV0890C-RELATED"/>
    <property type="match status" value="1"/>
</dbReference>
<sequence length="666" mass="71869">MTDDAAGPPAAVGNHVSGAVSGPVVQAGHIGHLHLRPDAPVALAGLPPSEPAFTGRARDLATLAQALTSPRPVLVTAVAGVAGVGKTTLAVRAASRFAGGVLFIDLRGYSANPVQPAEALSVFLHALGVPGEHVPPDAAARANLYRSVLAGRAEPVLVLADNASSADQVRPLLPGGGAHRVLITSREVLGELSAHQVRVDVLPPAEAEELIRAAVRTRNPDRVLDGPVAELARLCGHLPLALGIVAALLAEDADLSVPDLVGLVATATNRLDELAYAGNYAVRAAFELSYQRLGGAERRMFRLLSLNPGARTSAEAAAALVGEPVGRAKRLLAGLKRAHMVEPVGPGRVRFHDLLRIFAEECLARDEPDPRAAFDRLLDHYVTATRRATPRWIEVERSNLVAAVELADDDRAVDLALAIGRTFAPQERWDDWESTYRAAVAAARRRERTADEGTLLNRLAMLVLEQRRFTEARELCDRAMAAHRTVGNRHGVAVTWNNLGDLALDRHDFGEAEHHYTAAEALFRELGDSHWQAIVLNHLGTLQAWRRDLDGARDLFRHAMLLYRSLGEERGGARALTNLGNVALQTGDLAEARSSSLRALATFRALGDRLGAAKVLVNLGIVHERARMPDKAREYWAEARDVFRGFGDLESASHVERWLAELDRQR</sequence>
<dbReference type="Gene3D" id="3.40.50.300">
    <property type="entry name" value="P-loop containing nucleotide triphosphate hydrolases"/>
    <property type="match status" value="1"/>
</dbReference>
<dbReference type="InterPro" id="IPR027417">
    <property type="entry name" value="P-loop_NTPase"/>
</dbReference>
<keyword evidence="2" id="KW-1185">Reference proteome</keyword>
<evidence type="ECO:0000313" key="2">
    <source>
        <dbReference type="Proteomes" id="UP000316628"/>
    </source>
</evidence>
<dbReference type="InterPro" id="IPR011990">
    <property type="entry name" value="TPR-like_helical_dom_sf"/>
</dbReference>
<comment type="caution">
    <text evidence="1">The sequence shown here is derived from an EMBL/GenBank/DDBJ whole genome shotgun (WGS) entry which is preliminary data.</text>
</comment>
<gene>
    <name evidence="1" type="ORF">FHX81_4625</name>
</gene>
<dbReference type="AlphaFoldDB" id="A0A543JHA6"/>
<reference evidence="1 2" key="1">
    <citation type="submission" date="2019-06" db="EMBL/GenBank/DDBJ databases">
        <title>Sequencing the genomes of 1000 actinobacteria strains.</title>
        <authorList>
            <person name="Klenk H.-P."/>
        </authorList>
    </citation>
    <scope>NUCLEOTIDE SEQUENCE [LARGE SCALE GENOMIC DNA]</scope>
    <source>
        <strain evidence="1 2">DSM 45456</strain>
    </source>
</reference>
<dbReference type="RefSeq" id="WP_170232137.1">
    <property type="nucleotide sequence ID" value="NZ_VFPP01000001.1"/>
</dbReference>
<name>A0A543JHA6_9PSEU</name>
<proteinExistence type="predicted"/>
<dbReference type="Gene3D" id="1.25.40.10">
    <property type="entry name" value="Tetratricopeptide repeat domain"/>
    <property type="match status" value="1"/>
</dbReference>
<dbReference type="PRINTS" id="PR00364">
    <property type="entry name" value="DISEASERSIST"/>
</dbReference>
<dbReference type="EMBL" id="VFPP01000001">
    <property type="protein sequence ID" value="TQM82227.1"/>
    <property type="molecule type" value="Genomic_DNA"/>
</dbReference>
<dbReference type="PANTHER" id="PTHR47691">
    <property type="entry name" value="REGULATOR-RELATED"/>
    <property type="match status" value="1"/>
</dbReference>
<dbReference type="InterPro" id="IPR019734">
    <property type="entry name" value="TPR_rpt"/>
</dbReference>
<dbReference type="SUPFAM" id="SSF48452">
    <property type="entry name" value="TPR-like"/>
    <property type="match status" value="2"/>
</dbReference>
<dbReference type="Pfam" id="PF13424">
    <property type="entry name" value="TPR_12"/>
    <property type="match status" value="2"/>
</dbReference>
<dbReference type="Proteomes" id="UP000316628">
    <property type="component" value="Unassembled WGS sequence"/>
</dbReference>
<dbReference type="SUPFAM" id="SSF52540">
    <property type="entry name" value="P-loop containing nucleoside triphosphate hydrolases"/>
    <property type="match status" value="1"/>
</dbReference>
<dbReference type="SMART" id="SM00028">
    <property type="entry name" value="TPR"/>
    <property type="match status" value="5"/>
</dbReference>